<feature type="compositionally biased region" description="Polar residues" evidence="1">
    <location>
        <begin position="9"/>
        <end position="19"/>
    </location>
</feature>
<dbReference type="AlphaFoldDB" id="A0A2G9H6H4"/>
<keyword evidence="3" id="KW-1185">Reference proteome</keyword>
<evidence type="ECO:0000313" key="2">
    <source>
        <dbReference type="EMBL" id="PIN13122.1"/>
    </source>
</evidence>
<accession>A0A2G9H6H4</accession>
<organism evidence="2 3">
    <name type="scientific">Handroanthus impetiginosus</name>
    <dbReference type="NCBI Taxonomy" id="429701"/>
    <lineage>
        <taxon>Eukaryota</taxon>
        <taxon>Viridiplantae</taxon>
        <taxon>Streptophyta</taxon>
        <taxon>Embryophyta</taxon>
        <taxon>Tracheophyta</taxon>
        <taxon>Spermatophyta</taxon>
        <taxon>Magnoliopsida</taxon>
        <taxon>eudicotyledons</taxon>
        <taxon>Gunneridae</taxon>
        <taxon>Pentapetalae</taxon>
        <taxon>asterids</taxon>
        <taxon>lamiids</taxon>
        <taxon>Lamiales</taxon>
        <taxon>Bignoniaceae</taxon>
        <taxon>Crescentiina</taxon>
        <taxon>Tabebuia alliance</taxon>
        <taxon>Handroanthus</taxon>
    </lineage>
</organism>
<protein>
    <submittedName>
        <fullName evidence="2">Uncharacterized protein</fullName>
    </submittedName>
</protein>
<dbReference type="Proteomes" id="UP000231279">
    <property type="component" value="Unassembled WGS sequence"/>
</dbReference>
<comment type="caution">
    <text evidence="2">The sequence shown here is derived from an EMBL/GenBank/DDBJ whole genome shotgun (WGS) entry which is preliminary data.</text>
</comment>
<sequence length="43" mass="5289">MGRDREVSRSPSYQRRCSPSPSPVRYGRWSWRDRSRSPYYHSR</sequence>
<evidence type="ECO:0000256" key="1">
    <source>
        <dbReference type="SAM" id="MobiDB-lite"/>
    </source>
</evidence>
<evidence type="ECO:0000313" key="3">
    <source>
        <dbReference type="Proteomes" id="UP000231279"/>
    </source>
</evidence>
<feature type="region of interest" description="Disordered" evidence="1">
    <location>
        <begin position="1"/>
        <end position="29"/>
    </location>
</feature>
<name>A0A2G9H6H4_9LAMI</name>
<proteinExistence type="predicted"/>
<reference evidence="3" key="1">
    <citation type="journal article" date="2018" name="Gigascience">
        <title>Genome assembly of the Pink Ipe (Handroanthus impetiginosus, Bignoniaceae), a highly valued, ecologically keystone Neotropical timber forest tree.</title>
        <authorList>
            <person name="Silva-Junior O.B."/>
            <person name="Grattapaglia D."/>
            <person name="Novaes E."/>
            <person name="Collevatti R.G."/>
        </authorList>
    </citation>
    <scope>NUCLEOTIDE SEQUENCE [LARGE SCALE GENOMIC DNA]</scope>
    <source>
        <strain evidence="3">cv. UFG-1</strain>
    </source>
</reference>
<dbReference type="EMBL" id="NKXS01002543">
    <property type="protein sequence ID" value="PIN13122.1"/>
    <property type="molecule type" value="Genomic_DNA"/>
</dbReference>
<gene>
    <name evidence="2" type="ORF">CDL12_14260</name>
</gene>